<dbReference type="EnsemblPlants" id="Pp3c18_4190V3.1">
    <property type="protein sequence ID" value="Pp3c18_4190V3.1"/>
    <property type="gene ID" value="Pp3c18_4190"/>
</dbReference>
<evidence type="ECO:0000313" key="2">
    <source>
        <dbReference type="EMBL" id="PNR34806.1"/>
    </source>
</evidence>
<evidence type="ECO:0000256" key="1">
    <source>
        <dbReference type="SAM" id="MobiDB-lite"/>
    </source>
</evidence>
<protein>
    <submittedName>
        <fullName evidence="2 3">Uncharacterized protein</fullName>
    </submittedName>
</protein>
<organism evidence="2">
    <name type="scientific">Physcomitrium patens</name>
    <name type="common">Spreading-leaved earth moss</name>
    <name type="synonym">Physcomitrella patens</name>
    <dbReference type="NCBI Taxonomy" id="3218"/>
    <lineage>
        <taxon>Eukaryota</taxon>
        <taxon>Viridiplantae</taxon>
        <taxon>Streptophyta</taxon>
        <taxon>Embryophyta</taxon>
        <taxon>Bryophyta</taxon>
        <taxon>Bryophytina</taxon>
        <taxon>Bryopsida</taxon>
        <taxon>Funariidae</taxon>
        <taxon>Funariales</taxon>
        <taxon>Funariaceae</taxon>
        <taxon>Physcomitrium</taxon>
    </lineage>
</organism>
<reference evidence="2 4" key="1">
    <citation type="journal article" date="2008" name="Science">
        <title>The Physcomitrella genome reveals evolutionary insights into the conquest of land by plants.</title>
        <authorList>
            <person name="Rensing S."/>
            <person name="Lang D."/>
            <person name="Zimmer A."/>
            <person name="Terry A."/>
            <person name="Salamov A."/>
            <person name="Shapiro H."/>
            <person name="Nishiyama T."/>
            <person name="Perroud P.-F."/>
            <person name="Lindquist E."/>
            <person name="Kamisugi Y."/>
            <person name="Tanahashi T."/>
            <person name="Sakakibara K."/>
            <person name="Fujita T."/>
            <person name="Oishi K."/>
            <person name="Shin-I T."/>
            <person name="Kuroki Y."/>
            <person name="Toyoda A."/>
            <person name="Suzuki Y."/>
            <person name="Hashimoto A."/>
            <person name="Yamaguchi K."/>
            <person name="Sugano A."/>
            <person name="Kohara Y."/>
            <person name="Fujiyama A."/>
            <person name="Anterola A."/>
            <person name="Aoki S."/>
            <person name="Ashton N."/>
            <person name="Barbazuk W.B."/>
            <person name="Barker E."/>
            <person name="Bennetzen J."/>
            <person name="Bezanilla M."/>
            <person name="Blankenship R."/>
            <person name="Cho S.H."/>
            <person name="Dutcher S."/>
            <person name="Estelle M."/>
            <person name="Fawcett J.A."/>
            <person name="Gundlach H."/>
            <person name="Hanada K."/>
            <person name="Heyl A."/>
            <person name="Hicks K.A."/>
            <person name="Hugh J."/>
            <person name="Lohr M."/>
            <person name="Mayer K."/>
            <person name="Melkozernov A."/>
            <person name="Murata T."/>
            <person name="Nelson D."/>
            <person name="Pils B."/>
            <person name="Prigge M."/>
            <person name="Reiss B."/>
            <person name="Renner T."/>
            <person name="Rombauts S."/>
            <person name="Rushton P."/>
            <person name="Sanderfoot A."/>
            <person name="Schween G."/>
            <person name="Shiu S.-H."/>
            <person name="Stueber K."/>
            <person name="Theodoulou F.L."/>
            <person name="Tu H."/>
            <person name="Van de Peer Y."/>
            <person name="Verrier P.J."/>
            <person name="Waters E."/>
            <person name="Wood A."/>
            <person name="Yang L."/>
            <person name="Cove D."/>
            <person name="Cuming A."/>
            <person name="Hasebe M."/>
            <person name="Lucas S."/>
            <person name="Mishler D.B."/>
            <person name="Reski R."/>
            <person name="Grigoriev I."/>
            <person name="Quatrano R.S."/>
            <person name="Boore J.L."/>
        </authorList>
    </citation>
    <scope>NUCLEOTIDE SEQUENCE [LARGE SCALE GENOMIC DNA]</scope>
    <source>
        <strain evidence="3 4">cv. Gransden 2004</strain>
    </source>
</reference>
<dbReference type="Gramene" id="Pp3c18_4190V3.1">
    <property type="protein sequence ID" value="Pp3c18_4190V3.1"/>
    <property type="gene ID" value="Pp3c18_4190"/>
</dbReference>
<keyword evidence="4" id="KW-1185">Reference proteome</keyword>
<evidence type="ECO:0000313" key="4">
    <source>
        <dbReference type="Proteomes" id="UP000006727"/>
    </source>
</evidence>
<dbReference type="PaxDb" id="3218-PP1S17_108V6.1"/>
<feature type="region of interest" description="Disordered" evidence="1">
    <location>
        <begin position="353"/>
        <end position="386"/>
    </location>
</feature>
<dbReference type="OrthoDB" id="10445899at2759"/>
<name>A0A2K1IZV9_PHYPA</name>
<reference evidence="2 4" key="2">
    <citation type="journal article" date="2018" name="Plant J.">
        <title>The Physcomitrella patens chromosome-scale assembly reveals moss genome structure and evolution.</title>
        <authorList>
            <person name="Lang D."/>
            <person name="Ullrich K.K."/>
            <person name="Murat F."/>
            <person name="Fuchs J."/>
            <person name="Jenkins J."/>
            <person name="Haas F.B."/>
            <person name="Piednoel M."/>
            <person name="Gundlach H."/>
            <person name="Van Bel M."/>
            <person name="Meyberg R."/>
            <person name="Vives C."/>
            <person name="Morata J."/>
            <person name="Symeonidi A."/>
            <person name="Hiss M."/>
            <person name="Muchero W."/>
            <person name="Kamisugi Y."/>
            <person name="Saleh O."/>
            <person name="Blanc G."/>
            <person name="Decker E.L."/>
            <person name="van Gessel N."/>
            <person name="Grimwood J."/>
            <person name="Hayes R.D."/>
            <person name="Graham S.W."/>
            <person name="Gunter L.E."/>
            <person name="McDaniel S.F."/>
            <person name="Hoernstein S.N.W."/>
            <person name="Larsson A."/>
            <person name="Li F.W."/>
            <person name="Perroud P.F."/>
            <person name="Phillips J."/>
            <person name="Ranjan P."/>
            <person name="Rokshar D.S."/>
            <person name="Rothfels C.J."/>
            <person name="Schneider L."/>
            <person name="Shu S."/>
            <person name="Stevenson D.W."/>
            <person name="Thummler F."/>
            <person name="Tillich M."/>
            <person name="Villarreal Aguilar J.C."/>
            <person name="Widiez T."/>
            <person name="Wong G.K."/>
            <person name="Wymore A."/>
            <person name="Zhang Y."/>
            <person name="Zimmer A.D."/>
            <person name="Quatrano R.S."/>
            <person name="Mayer K.F.X."/>
            <person name="Goodstein D."/>
            <person name="Casacuberta J.M."/>
            <person name="Vandepoele K."/>
            <person name="Reski R."/>
            <person name="Cuming A.C."/>
            <person name="Tuskan G.A."/>
            <person name="Maumus F."/>
            <person name="Salse J."/>
            <person name="Schmutz J."/>
            <person name="Rensing S.A."/>
        </authorList>
    </citation>
    <scope>NUCLEOTIDE SEQUENCE [LARGE SCALE GENOMIC DNA]</scope>
    <source>
        <strain evidence="3 4">cv. Gransden 2004</strain>
    </source>
</reference>
<proteinExistence type="predicted"/>
<dbReference type="AlphaFoldDB" id="A0A2K1IZV9"/>
<feature type="region of interest" description="Disordered" evidence="1">
    <location>
        <begin position="248"/>
        <end position="273"/>
    </location>
</feature>
<gene>
    <name evidence="3" type="primary">LOC112295133</name>
    <name evidence="2" type="ORF">PHYPA_022704</name>
</gene>
<accession>A0A2K1IZV9</accession>
<reference evidence="3" key="3">
    <citation type="submission" date="2020-12" db="UniProtKB">
        <authorList>
            <consortium name="EnsemblPlants"/>
        </authorList>
    </citation>
    <scope>IDENTIFICATION</scope>
</reference>
<sequence>MKLFGWGKSKNPQQPVLQQVISPDWRNVRGQSLVRGTPIKPILPSKSGRTETRKQQGLLDLEEDGYHHDANVNHKVCADKMVSNEKLRETIRFVFSNEQEGLLAIGTFALDQLAMLRDTLVKEGYQNEGTESGFESCTSGAMLSSDDEEQLQWSWVDARKTCDLPVYGSDVYIPGGDLEADQESRKQRIATANQYKALTLHKSKGNRTAIAGVKPIVLLTTMPPEFRKALDPVSALLYSKSQLPNFAPHWTDHVPPPQPAKGEGPSPDDEYHSDYSSRLCGLFTSKRKASKSSKSKNSQKEVALVENKDKKYNELSEKETKKSVLKFGTNGVPSIGKLAKFWRSSCKQSSARIAPEKTPCSPRVSEEFKGPSCTANGAESGEVLTTPALRPPSSAHYRMSPRNSHPTGACSPKVAEFRRRVAMHERVATALGELAREDVGGSGRDDFGHWVKTDSECKLHIHTSRHPSAFYYNIVPQQEMNQSSAQTSAL</sequence>
<dbReference type="EMBL" id="ABEU02000018">
    <property type="protein sequence ID" value="PNR34806.1"/>
    <property type="molecule type" value="Genomic_DNA"/>
</dbReference>
<dbReference type="Proteomes" id="UP000006727">
    <property type="component" value="Chromosome 18"/>
</dbReference>
<evidence type="ECO:0000313" key="3">
    <source>
        <dbReference type="EnsemblPlants" id="Pp3c18_4190V3.1"/>
    </source>
</evidence>